<comment type="caution">
    <text evidence="2">The sequence shown here is derived from an EMBL/GenBank/DDBJ whole genome shotgun (WGS) entry which is preliminary data.</text>
</comment>
<reference evidence="2" key="2">
    <citation type="submission" date="2022-01" db="EMBL/GenBank/DDBJ databases">
        <authorList>
            <person name="Yamashiro T."/>
            <person name="Shiraishi A."/>
            <person name="Satake H."/>
            <person name="Nakayama K."/>
        </authorList>
    </citation>
    <scope>NUCLEOTIDE SEQUENCE</scope>
</reference>
<accession>A0ABQ5CHE7</accession>
<evidence type="ECO:0000313" key="3">
    <source>
        <dbReference type="Proteomes" id="UP001151760"/>
    </source>
</evidence>
<protein>
    <submittedName>
        <fullName evidence="2">Uncharacterized protein</fullName>
    </submittedName>
</protein>
<gene>
    <name evidence="2" type="ORF">Tco_0906765</name>
</gene>
<reference evidence="2" key="1">
    <citation type="journal article" date="2022" name="Int. J. Mol. Sci.">
        <title>Draft Genome of Tanacetum Coccineum: Genomic Comparison of Closely Related Tanacetum-Family Plants.</title>
        <authorList>
            <person name="Yamashiro T."/>
            <person name="Shiraishi A."/>
            <person name="Nakayama K."/>
            <person name="Satake H."/>
        </authorList>
    </citation>
    <scope>NUCLEOTIDE SEQUENCE</scope>
</reference>
<evidence type="ECO:0000313" key="2">
    <source>
        <dbReference type="EMBL" id="GJT26490.1"/>
    </source>
</evidence>
<dbReference type="EMBL" id="BQNB010014297">
    <property type="protein sequence ID" value="GJT26490.1"/>
    <property type="molecule type" value="Genomic_DNA"/>
</dbReference>
<evidence type="ECO:0000256" key="1">
    <source>
        <dbReference type="SAM" id="MobiDB-lite"/>
    </source>
</evidence>
<keyword evidence="3" id="KW-1185">Reference proteome</keyword>
<organism evidence="2 3">
    <name type="scientific">Tanacetum coccineum</name>
    <dbReference type="NCBI Taxonomy" id="301880"/>
    <lineage>
        <taxon>Eukaryota</taxon>
        <taxon>Viridiplantae</taxon>
        <taxon>Streptophyta</taxon>
        <taxon>Embryophyta</taxon>
        <taxon>Tracheophyta</taxon>
        <taxon>Spermatophyta</taxon>
        <taxon>Magnoliopsida</taxon>
        <taxon>eudicotyledons</taxon>
        <taxon>Gunneridae</taxon>
        <taxon>Pentapetalae</taxon>
        <taxon>asterids</taxon>
        <taxon>campanulids</taxon>
        <taxon>Asterales</taxon>
        <taxon>Asteraceae</taxon>
        <taxon>Asteroideae</taxon>
        <taxon>Anthemideae</taxon>
        <taxon>Anthemidinae</taxon>
        <taxon>Tanacetum</taxon>
    </lineage>
</organism>
<sequence>MSSITDIKYVLTQRALDVFCHKYYIPEEVHPELPHPEMDLSAFIRVLDPTKVKTIEREHAEGESKLLETIVGRTVLLLPIVPAHAEEELEASVDRIFSEDVCREQTDSAEVGIAAIEQTITVADTVVENVSIKKTRRQKKKRYAAADAGEASHPANKLRSDHGTISGSTTGGKSPSVLKRLLAGVVLNAKVRIAAVPTLPFITTSISTTPERDVHDHTDSVSGLNLRNVEPSKRFVVILDSSHHSSTYATDVEVDSCARSLTPSILVMTNVTTTTTVVDLISVAKEKPAEPSLFLAGSHSTSGVGSSVGGFSDLYGSDFLMGHIRTIMDVDSDL</sequence>
<proteinExistence type="predicted"/>
<feature type="region of interest" description="Disordered" evidence="1">
    <location>
        <begin position="138"/>
        <end position="173"/>
    </location>
</feature>
<dbReference type="Proteomes" id="UP001151760">
    <property type="component" value="Unassembled WGS sequence"/>
</dbReference>
<feature type="compositionally biased region" description="Low complexity" evidence="1">
    <location>
        <begin position="163"/>
        <end position="173"/>
    </location>
</feature>
<name>A0ABQ5CHE7_9ASTR</name>